<dbReference type="EMBL" id="KV428492">
    <property type="protein sequence ID" value="KZT31679.1"/>
    <property type="molecule type" value="Genomic_DNA"/>
</dbReference>
<organism evidence="1 2">
    <name type="scientific">Sistotremastrum suecicum HHB10207 ss-3</name>
    <dbReference type="NCBI Taxonomy" id="1314776"/>
    <lineage>
        <taxon>Eukaryota</taxon>
        <taxon>Fungi</taxon>
        <taxon>Dikarya</taxon>
        <taxon>Basidiomycota</taxon>
        <taxon>Agaricomycotina</taxon>
        <taxon>Agaricomycetes</taxon>
        <taxon>Sistotremastrales</taxon>
        <taxon>Sistotremastraceae</taxon>
        <taxon>Sistotremastrum</taxon>
    </lineage>
</organism>
<evidence type="ECO:0000313" key="1">
    <source>
        <dbReference type="EMBL" id="KZT31679.1"/>
    </source>
</evidence>
<proteinExistence type="predicted"/>
<protein>
    <submittedName>
        <fullName evidence="1">Uncharacterized protein</fullName>
    </submittedName>
</protein>
<gene>
    <name evidence="1" type="ORF">SISSUDRAFT_1056355</name>
</gene>
<accession>A0A165WZF9</accession>
<name>A0A165WZF9_9AGAM</name>
<evidence type="ECO:0000313" key="2">
    <source>
        <dbReference type="Proteomes" id="UP000076798"/>
    </source>
</evidence>
<reference evidence="1 2" key="1">
    <citation type="journal article" date="2016" name="Mol. Biol. Evol.">
        <title>Comparative Genomics of Early-Diverging Mushroom-Forming Fungi Provides Insights into the Origins of Lignocellulose Decay Capabilities.</title>
        <authorList>
            <person name="Nagy L.G."/>
            <person name="Riley R."/>
            <person name="Tritt A."/>
            <person name="Adam C."/>
            <person name="Daum C."/>
            <person name="Floudas D."/>
            <person name="Sun H."/>
            <person name="Yadav J.S."/>
            <person name="Pangilinan J."/>
            <person name="Larsson K.H."/>
            <person name="Matsuura K."/>
            <person name="Barry K."/>
            <person name="Labutti K."/>
            <person name="Kuo R."/>
            <person name="Ohm R.A."/>
            <person name="Bhattacharya S.S."/>
            <person name="Shirouzu T."/>
            <person name="Yoshinaga Y."/>
            <person name="Martin F.M."/>
            <person name="Grigoriev I.V."/>
            <person name="Hibbett D.S."/>
        </authorList>
    </citation>
    <scope>NUCLEOTIDE SEQUENCE [LARGE SCALE GENOMIC DNA]</scope>
    <source>
        <strain evidence="1 2">HHB10207 ss-3</strain>
    </source>
</reference>
<sequence length="78" mass="9045">MTGLSFTTVTKPPLLSRHCHMLQYPHPQCSNLVLTQLNCPAHNRRVLLLMYDRQTLECASEGLFQRLDFMHMARTSSR</sequence>
<dbReference type="Proteomes" id="UP000076798">
    <property type="component" value="Unassembled WGS sequence"/>
</dbReference>
<dbReference type="AlphaFoldDB" id="A0A165WZF9"/>
<keyword evidence="2" id="KW-1185">Reference proteome</keyword>